<dbReference type="AlphaFoldDB" id="A0A0E9RU14"/>
<accession>A0A0E9RU14</accession>
<name>A0A0E9RU14_ANGAN</name>
<sequence length="46" mass="5275">MQLAITTAWSLTWAQQSFLSIKSSSLQLEEFHSAQDVYSAWPQWAT</sequence>
<reference evidence="1" key="1">
    <citation type="submission" date="2014-11" db="EMBL/GenBank/DDBJ databases">
        <authorList>
            <person name="Amaro Gonzalez C."/>
        </authorList>
    </citation>
    <scope>NUCLEOTIDE SEQUENCE</scope>
</reference>
<dbReference type="EMBL" id="GBXM01076824">
    <property type="protein sequence ID" value="JAH31753.1"/>
    <property type="molecule type" value="Transcribed_RNA"/>
</dbReference>
<protein>
    <submittedName>
        <fullName evidence="1">Uncharacterized protein</fullName>
    </submittedName>
</protein>
<reference evidence="1" key="2">
    <citation type="journal article" date="2015" name="Fish Shellfish Immunol.">
        <title>Early steps in the European eel (Anguilla anguilla)-Vibrio vulnificus interaction in the gills: Role of the RtxA13 toxin.</title>
        <authorList>
            <person name="Callol A."/>
            <person name="Pajuelo D."/>
            <person name="Ebbesson L."/>
            <person name="Teles M."/>
            <person name="MacKenzie S."/>
            <person name="Amaro C."/>
        </authorList>
    </citation>
    <scope>NUCLEOTIDE SEQUENCE</scope>
</reference>
<evidence type="ECO:0000313" key="1">
    <source>
        <dbReference type="EMBL" id="JAH31753.1"/>
    </source>
</evidence>
<proteinExistence type="predicted"/>
<organism evidence="1">
    <name type="scientific">Anguilla anguilla</name>
    <name type="common">European freshwater eel</name>
    <name type="synonym">Muraena anguilla</name>
    <dbReference type="NCBI Taxonomy" id="7936"/>
    <lineage>
        <taxon>Eukaryota</taxon>
        <taxon>Metazoa</taxon>
        <taxon>Chordata</taxon>
        <taxon>Craniata</taxon>
        <taxon>Vertebrata</taxon>
        <taxon>Euteleostomi</taxon>
        <taxon>Actinopterygii</taxon>
        <taxon>Neopterygii</taxon>
        <taxon>Teleostei</taxon>
        <taxon>Anguilliformes</taxon>
        <taxon>Anguillidae</taxon>
        <taxon>Anguilla</taxon>
    </lineage>
</organism>